<evidence type="ECO:0000256" key="5">
    <source>
        <dbReference type="ARBA" id="ARBA00022857"/>
    </source>
</evidence>
<comment type="cofactor">
    <cofactor evidence="1">
        <name>FMN</name>
        <dbReference type="ChEBI" id="CHEBI:58210"/>
    </cofactor>
</comment>
<dbReference type="SUPFAM" id="SSF51395">
    <property type="entry name" value="FMN-linked oxidoreductases"/>
    <property type="match status" value="1"/>
</dbReference>
<evidence type="ECO:0000256" key="3">
    <source>
        <dbReference type="ARBA" id="ARBA00022630"/>
    </source>
</evidence>
<dbReference type="PANTHER" id="PTHR22893:SF118">
    <property type="entry name" value="NADH:FLAVIN OXIDOREDUCTASE_NADH OXIDASE N-TERMINAL DOMAIN-CONTAINING PROTEIN"/>
    <property type="match status" value="1"/>
</dbReference>
<accession>A0ABQ8D2A9</accession>
<name>A0ABQ8D2A9_BRANA</name>
<evidence type="ECO:0000256" key="1">
    <source>
        <dbReference type="ARBA" id="ARBA00001917"/>
    </source>
</evidence>
<keyword evidence="5" id="KW-0521">NADP</keyword>
<evidence type="ECO:0000259" key="6">
    <source>
        <dbReference type="Pfam" id="PF00724"/>
    </source>
</evidence>
<dbReference type="PANTHER" id="PTHR22893">
    <property type="entry name" value="NADH OXIDOREDUCTASE-RELATED"/>
    <property type="match status" value="1"/>
</dbReference>
<dbReference type="InterPro" id="IPR013785">
    <property type="entry name" value="Aldolase_TIM"/>
</dbReference>
<dbReference type="Gene3D" id="3.20.20.70">
    <property type="entry name" value="Aldolase class I"/>
    <property type="match status" value="1"/>
</dbReference>
<comment type="caution">
    <text evidence="7">The sequence shown here is derived from an EMBL/GenBank/DDBJ whole genome shotgun (WGS) entry which is preliminary data.</text>
</comment>
<evidence type="ECO:0000313" key="8">
    <source>
        <dbReference type="Proteomes" id="UP000824890"/>
    </source>
</evidence>
<dbReference type="InterPro" id="IPR045247">
    <property type="entry name" value="Oye-like"/>
</dbReference>
<keyword evidence="3" id="KW-0285">Flavoprotein</keyword>
<comment type="similarity">
    <text evidence="2">Belongs to the NADH:flavin oxidoreductase/NADH oxidase family.</text>
</comment>
<dbReference type="Pfam" id="PF00724">
    <property type="entry name" value="Oxidored_FMN"/>
    <property type="match status" value="1"/>
</dbReference>
<feature type="non-terminal residue" evidence="7">
    <location>
        <position position="368"/>
    </location>
</feature>
<keyword evidence="4" id="KW-0288">FMN</keyword>
<protein>
    <recommendedName>
        <fullName evidence="6">NADH:flavin oxidoreductase/NADH oxidase N-terminal domain-containing protein</fullName>
    </recommendedName>
</protein>
<keyword evidence="8" id="KW-1185">Reference proteome</keyword>
<evidence type="ECO:0000256" key="4">
    <source>
        <dbReference type="ARBA" id="ARBA00022643"/>
    </source>
</evidence>
<evidence type="ECO:0000313" key="7">
    <source>
        <dbReference type="EMBL" id="KAH0922581.1"/>
    </source>
</evidence>
<organism evidence="7 8">
    <name type="scientific">Brassica napus</name>
    <name type="common">Rape</name>
    <dbReference type="NCBI Taxonomy" id="3708"/>
    <lineage>
        <taxon>Eukaryota</taxon>
        <taxon>Viridiplantae</taxon>
        <taxon>Streptophyta</taxon>
        <taxon>Embryophyta</taxon>
        <taxon>Tracheophyta</taxon>
        <taxon>Spermatophyta</taxon>
        <taxon>Magnoliopsida</taxon>
        <taxon>eudicotyledons</taxon>
        <taxon>Gunneridae</taxon>
        <taxon>Pentapetalae</taxon>
        <taxon>rosids</taxon>
        <taxon>malvids</taxon>
        <taxon>Brassicales</taxon>
        <taxon>Brassicaceae</taxon>
        <taxon>Brassiceae</taxon>
        <taxon>Brassica</taxon>
    </lineage>
</organism>
<sequence>FPLSRGLHVRFQLTNSDKVEPTRRFIIFVTVWALNVMCLCNTIGLKVVICFQPSEPHYYALTLICELKACVFFVVLSSAATVMIKCPCCFYNGSRYGLYIFNPINSGVPYEFFNVLFPSARSVISGINRLVFLFWKSRSLHVSATHLSYTYLSKQSIPLLTPYKMGRFNLSHRGHTETFLNLTLSYTTHREPLQEVFSSLKPREFQIQIKDTVNDRTDDYGGSLQNPQALAVHMAESLNKYGILYCHVIEARMKTMECPHMLTPMRRAFSGTFIAAGGFKREDGSAVEKGMTDLVAYGRWFLVNPNLPKRFEVDAALNKYDRSTFYTSDPVVGYTLTLTTLFSVKRRHCRSNRHHVFMKTLPPFSNLG</sequence>
<evidence type="ECO:0000256" key="2">
    <source>
        <dbReference type="ARBA" id="ARBA00005979"/>
    </source>
</evidence>
<proteinExistence type="inferred from homology"/>
<feature type="non-terminal residue" evidence="7">
    <location>
        <position position="1"/>
    </location>
</feature>
<feature type="domain" description="NADH:flavin oxidoreductase/NADH oxidase N-terminal" evidence="6">
    <location>
        <begin position="260"/>
        <end position="314"/>
    </location>
</feature>
<gene>
    <name evidence="7" type="ORF">HID58_022599</name>
</gene>
<dbReference type="Proteomes" id="UP000824890">
    <property type="component" value="Unassembled WGS sequence"/>
</dbReference>
<dbReference type="InterPro" id="IPR001155">
    <property type="entry name" value="OxRdtase_FMN_N"/>
</dbReference>
<reference evidence="7 8" key="1">
    <citation type="submission" date="2021-05" db="EMBL/GenBank/DDBJ databases">
        <title>Genome Assembly of Synthetic Allotetraploid Brassica napus Reveals Homoeologous Exchanges between Subgenomes.</title>
        <authorList>
            <person name="Davis J.T."/>
        </authorList>
    </citation>
    <scope>NUCLEOTIDE SEQUENCE [LARGE SCALE GENOMIC DNA]</scope>
    <source>
        <strain evidence="8">cv. Da-Ae</strain>
        <tissue evidence="7">Seedling</tissue>
    </source>
</reference>
<dbReference type="EMBL" id="JAGKQM010000006">
    <property type="protein sequence ID" value="KAH0922581.1"/>
    <property type="molecule type" value="Genomic_DNA"/>
</dbReference>